<gene>
    <name evidence="1" type="ORF">TCMB3V08_LOCUS1375</name>
</gene>
<sequence>MSVAEIERVSKQGEVYFSEPTLSTGRSLDGSSGRALAGKEEVHPHWRDGKVKPPSVHPTEIEPQYSRFQQTVYCASIALDHAATEAGDPEFPMADDSHTSILECCLELSQLLAVSQHQRSHGATAFGLLLGDERYIGTG</sequence>
<accession>A0A7R9P3C7</accession>
<evidence type="ECO:0000313" key="1">
    <source>
        <dbReference type="EMBL" id="CAD7568613.1"/>
    </source>
</evidence>
<organism evidence="1">
    <name type="scientific">Timema californicum</name>
    <name type="common">California timema</name>
    <name type="synonym">Walking stick</name>
    <dbReference type="NCBI Taxonomy" id="61474"/>
    <lineage>
        <taxon>Eukaryota</taxon>
        <taxon>Metazoa</taxon>
        <taxon>Ecdysozoa</taxon>
        <taxon>Arthropoda</taxon>
        <taxon>Hexapoda</taxon>
        <taxon>Insecta</taxon>
        <taxon>Pterygota</taxon>
        <taxon>Neoptera</taxon>
        <taxon>Polyneoptera</taxon>
        <taxon>Phasmatodea</taxon>
        <taxon>Timematodea</taxon>
        <taxon>Timematoidea</taxon>
        <taxon>Timematidae</taxon>
        <taxon>Timema</taxon>
    </lineage>
</organism>
<protein>
    <submittedName>
        <fullName evidence="1">(California timema) hypothetical protein</fullName>
    </submittedName>
</protein>
<dbReference type="EMBL" id="OE179375">
    <property type="protein sequence ID" value="CAD7568613.1"/>
    <property type="molecule type" value="Genomic_DNA"/>
</dbReference>
<name>A0A7R9P3C7_TIMCA</name>
<proteinExistence type="predicted"/>
<reference evidence="1" key="1">
    <citation type="submission" date="2020-11" db="EMBL/GenBank/DDBJ databases">
        <authorList>
            <person name="Tran Van P."/>
        </authorList>
    </citation>
    <scope>NUCLEOTIDE SEQUENCE</scope>
</reference>
<dbReference type="AlphaFoldDB" id="A0A7R9P3C7"/>